<dbReference type="AlphaFoldDB" id="A0A330L224"/>
<reference evidence="4" key="1">
    <citation type="submission" date="2018-04" db="EMBL/GenBank/DDBJ databases">
        <authorList>
            <person name="Lucker S."/>
            <person name="Sakoula D."/>
        </authorList>
    </citation>
    <scope>NUCLEOTIDE SEQUENCE [LARGE SCALE GENOMIC DNA]</scope>
</reference>
<gene>
    <name evidence="3" type="ORF">NITLEN_10349</name>
</gene>
<keyword evidence="4" id="KW-1185">Reference proteome</keyword>
<protein>
    <submittedName>
        <fullName evidence="3">Uncharacterized protein</fullName>
    </submittedName>
</protein>
<keyword evidence="2" id="KW-0732">Signal</keyword>
<evidence type="ECO:0000313" key="3">
    <source>
        <dbReference type="EMBL" id="SPP63263.1"/>
    </source>
</evidence>
<dbReference type="Proteomes" id="UP000248168">
    <property type="component" value="Unassembled WGS sequence"/>
</dbReference>
<feature type="signal peptide" evidence="2">
    <location>
        <begin position="1"/>
        <end position="21"/>
    </location>
</feature>
<name>A0A330L224_9BACT</name>
<proteinExistence type="predicted"/>
<dbReference type="InParanoid" id="A0A330L224"/>
<evidence type="ECO:0000313" key="4">
    <source>
        <dbReference type="Proteomes" id="UP000248168"/>
    </source>
</evidence>
<organism evidence="3 4">
    <name type="scientific">Nitrospira lenta</name>
    <dbReference type="NCBI Taxonomy" id="1436998"/>
    <lineage>
        <taxon>Bacteria</taxon>
        <taxon>Pseudomonadati</taxon>
        <taxon>Nitrospirota</taxon>
        <taxon>Nitrospiria</taxon>
        <taxon>Nitrospirales</taxon>
        <taxon>Nitrospiraceae</taxon>
        <taxon>Nitrospira</taxon>
    </lineage>
</organism>
<dbReference type="RefSeq" id="WP_121987821.1">
    <property type="nucleotide sequence ID" value="NZ_OUNR01000001.1"/>
</dbReference>
<feature type="compositionally biased region" description="Basic residues" evidence="1">
    <location>
        <begin position="93"/>
        <end position="108"/>
    </location>
</feature>
<dbReference type="OrthoDB" id="121460at2"/>
<feature type="region of interest" description="Disordered" evidence="1">
    <location>
        <begin position="39"/>
        <end position="108"/>
    </location>
</feature>
<evidence type="ECO:0000256" key="1">
    <source>
        <dbReference type="SAM" id="MobiDB-lite"/>
    </source>
</evidence>
<evidence type="ECO:0000256" key="2">
    <source>
        <dbReference type="SAM" id="SignalP"/>
    </source>
</evidence>
<dbReference type="EMBL" id="OUNR01000001">
    <property type="protein sequence ID" value="SPP63263.1"/>
    <property type="molecule type" value="Genomic_DNA"/>
</dbReference>
<feature type="chain" id="PRO_5016461067" evidence="2">
    <location>
        <begin position="22"/>
        <end position="108"/>
    </location>
</feature>
<sequence>MKTMVLAVGVLMLSMSGMVFAQAETPVIDQRQANQEQRIDRGIASGQLNEREANRLNKQEEHINKMEDKAKADGVVTKGERARIDHAQDRASRHIAREKHDRQGKRHQ</sequence>
<feature type="compositionally biased region" description="Basic and acidic residues" evidence="1">
    <location>
        <begin position="49"/>
        <end position="92"/>
    </location>
</feature>
<accession>A0A330L224</accession>